<name>A0A7Y0EW38_9BIFI</name>
<reference evidence="2 3" key="1">
    <citation type="submission" date="2020-02" db="EMBL/GenBank/DDBJ databases">
        <title>Characterization of phylogenetic diversity of novel bifidobacterial species isolated in Czech ZOOs.</title>
        <authorList>
            <person name="Lugli G.A."/>
            <person name="Vera N.B."/>
            <person name="Ventura M."/>
        </authorList>
    </citation>
    <scope>NUCLEOTIDE SEQUENCE [LARGE SCALE GENOMIC DNA]</scope>
    <source>
        <strain evidence="2 3">DSM 109959</strain>
    </source>
</reference>
<feature type="transmembrane region" description="Helical" evidence="1">
    <location>
        <begin position="44"/>
        <end position="64"/>
    </location>
</feature>
<comment type="caution">
    <text evidence="2">The sequence shown here is derived from an EMBL/GenBank/DDBJ whole genome shotgun (WGS) entry which is preliminary data.</text>
</comment>
<dbReference type="EMBL" id="JAAIIG010000002">
    <property type="protein sequence ID" value="NMM97491.1"/>
    <property type="molecule type" value="Genomic_DNA"/>
</dbReference>
<feature type="transmembrane region" description="Helical" evidence="1">
    <location>
        <begin position="21"/>
        <end position="38"/>
    </location>
</feature>
<dbReference type="AlphaFoldDB" id="A0A7Y0EW38"/>
<evidence type="ECO:0000313" key="3">
    <source>
        <dbReference type="Proteomes" id="UP000543419"/>
    </source>
</evidence>
<gene>
    <name evidence="2" type="ORF">G1C97_0440</name>
</gene>
<proteinExistence type="predicted"/>
<keyword evidence="1" id="KW-0812">Transmembrane</keyword>
<organism evidence="2 3">
    <name type="scientific">Bifidobacterium olomucense</name>
    <dbReference type="NCBI Taxonomy" id="2675324"/>
    <lineage>
        <taxon>Bacteria</taxon>
        <taxon>Bacillati</taxon>
        <taxon>Actinomycetota</taxon>
        <taxon>Actinomycetes</taxon>
        <taxon>Bifidobacteriales</taxon>
        <taxon>Bifidobacteriaceae</taxon>
        <taxon>Bifidobacterium</taxon>
    </lineage>
</organism>
<protein>
    <submittedName>
        <fullName evidence="2">Uncharacterized protein</fullName>
    </submittedName>
</protein>
<feature type="transmembrane region" description="Helical" evidence="1">
    <location>
        <begin position="73"/>
        <end position="93"/>
    </location>
</feature>
<keyword evidence="3" id="KW-1185">Reference proteome</keyword>
<evidence type="ECO:0000256" key="1">
    <source>
        <dbReference type="SAM" id="Phobius"/>
    </source>
</evidence>
<keyword evidence="1" id="KW-1133">Transmembrane helix</keyword>
<accession>A0A7Y0EW38</accession>
<dbReference type="RefSeq" id="WP_169240342.1">
    <property type="nucleotide sequence ID" value="NZ_JAAIIG010000002.1"/>
</dbReference>
<evidence type="ECO:0000313" key="2">
    <source>
        <dbReference type="EMBL" id="NMM97491.1"/>
    </source>
</evidence>
<dbReference type="Proteomes" id="UP000543419">
    <property type="component" value="Unassembled WGS sequence"/>
</dbReference>
<sequence length="94" mass="9615">MIAMEKSTHNTSVQNDGTRRLIVILVCASIALQALAFAIPEDVLSLLCRAVGVLLLVMALIAAAKSNGQQKPLLAIGIGVAAGLVAVALVIALL</sequence>
<keyword evidence="1" id="KW-0472">Membrane</keyword>